<accession>A0AB33KQ50</accession>
<dbReference type="KEGG" id="stcm:SCMC78_65530"/>
<feature type="compositionally biased region" description="Basic and acidic residues" evidence="1">
    <location>
        <begin position="1"/>
        <end position="12"/>
    </location>
</feature>
<proteinExistence type="predicted"/>
<dbReference type="EMBL" id="AP035884">
    <property type="protein sequence ID" value="BFP56746.1"/>
    <property type="molecule type" value="Genomic_DNA"/>
</dbReference>
<organism evidence="2">
    <name type="scientific">Streptomyces sp. CMC78</name>
    <dbReference type="NCBI Taxonomy" id="3231512"/>
    <lineage>
        <taxon>Bacteria</taxon>
        <taxon>Bacillati</taxon>
        <taxon>Actinomycetota</taxon>
        <taxon>Actinomycetes</taxon>
        <taxon>Kitasatosporales</taxon>
        <taxon>Streptomycetaceae</taxon>
        <taxon>Streptomyces</taxon>
    </lineage>
</organism>
<feature type="region of interest" description="Disordered" evidence="1">
    <location>
        <begin position="1"/>
        <end position="83"/>
    </location>
</feature>
<dbReference type="AlphaFoldDB" id="A0AB33KQ50"/>
<name>A0AB33KQ50_9ACTN</name>
<gene>
    <name evidence="2" type="ORF">SCMC78_65530</name>
</gene>
<sequence>MGPYVHDRDGGGGRRLGGAGEKKCSEKERCDRAGDKSRAHEGSCGEGAVRKRRRGNGGGGRPAGCGAMEAASVAARPGRAQAV</sequence>
<evidence type="ECO:0000313" key="2">
    <source>
        <dbReference type="EMBL" id="BFP56746.1"/>
    </source>
</evidence>
<feature type="compositionally biased region" description="Basic and acidic residues" evidence="1">
    <location>
        <begin position="20"/>
        <end position="43"/>
    </location>
</feature>
<reference evidence="2" key="1">
    <citation type="submission" date="2024-07" db="EMBL/GenBank/DDBJ databases">
        <title>Complete genome sequences of cellulolytic bacteria, Kitasatospora sp. CMC57 and Streptomyces sp. CMC78, isolated from Japanese agricultural soil.</title>
        <authorList>
            <person name="Hashimoto T."/>
            <person name="Ito M."/>
            <person name="Iwamoto M."/>
            <person name="Fukahori D."/>
            <person name="Shoda T."/>
            <person name="Sakoda M."/>
            <person name="Morohoshi T."/>
            <person name="Mitsuboshi M."/>
            <person name="Nishizawa T."/>
        </authorList>
    </citation>
    <scope>NUCLEOTIDE SEQUENCE</scope>
    <source>
        <strain evidence="2">CMC78</strain>
    </source>
</reference>
<evidence type="ECO:0000256" key="1">
    <source>
        <dbReference type="SAM" id="MobiDB-lite"/>
    </source>
</evidence>
<protein>
    <submittedName>
        <fullName evidence="2">Uncharacterized protein</fullName>
    </submittedName>
</protein>